<organism evidence="1 2">
    <name type="scientific">Armillaria ostoyae</name>
    <name type="common">Armillaria root rot fungus</name>
    <dbReference type="NCBI Taxonomy" id="47428"/>
    <lineage>
        <taxon>Eukaryota</taxon>
        <taxon>Fungi</taxon>
        <taxon>Dikarya</taxon>
        <taxon>Basidiomycota</taxon>
        <taxon>Agaricomycotina</taxon>
        <taxon>Agaricomycetes</taxon>
        <taxon>Agaricomycetidae</taxon>
        <taxon>Agaricales</taxon>
        <taxon>Marasmiineae</taxon>
        <taxon>Physalacriaceae</taxon>
        <taxon>Armillaria</taxon>
    </lineage>
</organism>
<dbReference type="OMA" id="QHACNIL"/>
<reference evidence="2" key="1">
    <citation type="journal article" date="2017" name="Nat. Ecol. Evol.">
        <title>Genome expansion and lineage-specific genetic innovations in the forest pathogenic fungi Armillaria.</title>
        <authorList>
            <person name="Sipos G."/>
            <person name="Prasanna A.N."/>
            <person name="Walter M.C."/>
            <person name="O'Connor E."/>
            <person name="Balint B."/>
            <person name="Krizsan K."/>
            <person name="Kiss B."/>
            <person name="Hess J."/>
            <person name="Varga T."/>
            <person name="Slot J."/>
            <person name="Riley R."/>
            <person name="Boka B."/>
            <person name="Rigling D."/>
            <person name="Barry K."/>
            <person name="Lee J."/>
            <person name="Mihaltcheva S."/>
            <person name="LaButti K."/>
            <person name="Lipzen A."/>
            <person name="Waldron R."/>
            <person name="Moloney N.M."/>
            <person name="Sperisen C."/>
            <person name="Kredics L."/>
            <person name="Vagvoelgyi C."/>
            <person name="Patrignani A."/>
            <person name="Fitzpatrick D."/>
            <person name="Nagy I."/>
            <person name="Doyle S."/>
            <person name="Anderson J.B."/>
            <person name="Grigoriev I.V."/>
            <person name="Gueldener U."/>
            <person name="Muensterkoetter M."/>
            <person name="Nagy L.G."/>
        </authorList>
    </citation>
    <scope>NUCLEOTIDE SEQUENCE [LARGE SCALE GENOMIC DNA]</scope>
    <source>
        <strain evidence="2">C18/9</strain>
    </source>
</reference>
<accession>A0A284R4K7</accession>
<protein>
    <submittedName>
        <fullName evidence="1">Uncharacterized protein</fullName>
    </submittedName>
</protein>
<dbReference type="CDD" id="cd00303">
    <property type="entry name" value="retropepsin_like"/>
    <property type="match status" value="1"/>
</dbReference>
<evidence type="ECO:0000313" key="2">
    <source>
        <dbReference type="Proteomes" id="UP000219338"/>
    </source>
</evidence>
<proteinExistence type="predicted"/>
<dbReference type="EMBL" id="FUEG01000004">
    <property type="protein sequence ID" value="SJL03649.1"/>
    <property type="molecule type" value="Genomic_DNA"/>
</dbReference>
<evidence type="ECO:0000313" key="1">
    <source>
        <dbReference type="EMBL" id="SJL03649.1"/>
    </source>
</evidence>
<keyword evidence="2" id="KW-1185">Reference proteome</keyword>
<gene>
    <name evidence="1" type="ORF">ARMOST_07006</name>
</gene>
<sequence>MSRGPQHACNILLNWIHKAQAEEVVDNLLEGLQKAECIHALEWLNKLQKPTHYQIYAQKANQHDLLIPIQLETLESRATLKVTTLIDSGCTGSSIHHGFVKDHGLVTKPTASSIPVYNADGSCNKVGEITKYIELHLKI</sequence>
<dbReference type="OrthoDB" id="128646at2759"/>
<dbReference type="Proteomes" id="UP000219338">
    <property type="component" value="Unassembled WGS sequence"/>
</dbReference>
<name>A0A284R4K7_ARMOS</name>
<dbReference type="AlphaFoldDB" id="A0A284R4K7"/>